<dbReference type="Proteomes" id="UP001519342">
    <property type="component" value="Unassembled WGS sequence"/>
</dbReference>
<evidence type="ECO:0008006" key="3">
    <source>
        <dbReference type="Google" id="ProtNLM"/>
    </source>
</evidence>
<dbReference type="Pfam" id="PF10109">
    <property type="entry name" value="Phage_TAC_7"/>
    <property type="match status" value="1"/>
</dbReference>
<name>A0ABS4GGM8_9FIRM</name>
<sequence length="93" mass="10721">MAAVKLNNPVKIDGKEITELEYNLDDLKADSIQNAIKDFAREEYMPTSVEHDIYMHAHLFSQASNVDYQDVKRMGLKDFVKVTNLVKSFLLEE</sequence>
<keyword evidence="2" id="KW-1185">Reference proteome</keyword>
<protein>
    <recommendedName>
        <fullName evidence="3">Phage protein</fullName>
    </recommendedName>
</protein>
<proteinExistence type="predicted"/>
<reference evidence="1 2" key="1">
    <citation type="submission" date="2021-03" db="EMBL/GenBank/DDBJ databases">
        <title>Genomic Encyclopedia of Type Strains, Phase IV (KMG-IV): sequencing the most valuable type-strain genomes for metagenomic binning, comparative biology and taxonomic classification.</title>
        <authorList>
            <person name="Goeker M."/>
        </authorList>
    </citation>
    <scope>NUCLEOTIDE SEQUENCE [LARGE SCALE GENOMIC DNA]</scope>
    <source>
        <strain evidence="1 2">DSM 24004</strain>
    </source>
</reference>
<accession>A0ABS4GGM8</accession>
<dbReference type="RefSeq" id="WP_209512565.1">
    <property type="nucleotide sequence ID" value="NZ_JAGGKS010000008.1"/>
</dbReference>
<dbReference type="InterPro" id="IPR019289">
    <property type="entry name" value="Phage_tail_E/E"/>
</dbReference>
<organism evidence="1 2">
    <name type="scientific">Sedimentibacter acidaminivorans</name>
    <dbReference type="NCBI Taxonomy" id="913099"/>
    <lineage>
        <taxon>Bacteria</taxon>
        <taxon>Bacillati</taxon>
        <taxon>Bacillota</taxon>
        <taxon>Tissierellia</taxon>
        <taxon>Sedimentibacter</taxon>
    </lineage>
</organism>
<dbReference type="EMBL" id="JAGGKS010000008">
    <property type="protein sequence ID" value="MBP1926846.1"/>
    <property type="molecule type" value="Genomic_DNA"/>
</dbReference>
<evidence type="ECO:0000313" key="1">
    <source>
        <dbReference type="EMBL" id="MBP1926846.1"/>
    </source>
</evidence>
<comment type="caution">
    <text evidence="1">The sequence shown here is derived from an EMBL/GenBank/DDBJ whole genome shotgun (WGS) entry which is preliminary data.</text>
</comment>
<gene>
    <name evidence="1" type="ORF">J2Z76_002716</name>
</gene>
<evidence type="ECO:0000313" key="2">
    <source>
        <dbReference type="Proteomes" id="UP001519342"/>
    </source>
</evidence>